<evidence type="ECO:0000313" key="11">
    <source>
        <dbReference type="RefSeq" id="XP_030078396.1"/>
    </source>
</evidence>
<evidence type="ECO:0000259" key="8">
    <source>
        <dbReference type="Pfam" id="PF21590"/>
    </source>
</evidence>
<dbReference type="OrthoDB" id="646197at2759"/>
<dbReference type="GO" id="GO:0005765">
    <property type="term" value="C:lysosomal membrane"/>
    <property type="evidence" value="ECO:0007669"/>
    <property type="project" value="TreeGrafter"/>
</dbReference>
<dbReference type="GO" id="GO:0015031">
    <property type="term" value="P:protein transport"/>
    <property type="evidence" value="ECO:0007669"/>
    <property type="project" value="UniProtKB-KW"/>
</dbReference>
<dbReference type="RefSeq" id="XP_030078398.1">
    <property type="nucleotide sequence ID" value="XM_030222538.1"/>
</dbReference>
<dbReference type="Pfam" id="PF21590">
    <property type="entry name" value="AP5B1_C"/>
    <property type="match status" value="1"/>
</dbReference>
<dbReference type="InterPro" id="IPR048981">
    <property type="entry name" value="AP5B1_C"/>
</dbReference>
<feature type="domain" description="AP-5 complex subunit beta-1 beta-barrel" evidence="7">
    <location>
        <begin position="733"/>
        <end position="803"/>
    </location>
</feature>
<evidence type="ECO:0000256" key="3">
    <source>
        <dbReference type="ARBA" id="ARBA00022927"/>
    </source>
</evidence>
<dbReference type="RefSeq" id="XP_030078397.1">
    <property type="nucleotide sequence ID" value="XM_030222537.1"/>
</dbReference>
<dbReference type="RefSeq" id="XP_030078396.1">
    <property type="nucleotide sequence ID" value="XM_030222536.1"/>
</dbReference>
<evidence type="ECO:0000256" key="1">
    <source>
        <dbReference type="ARBA" id="ARBA00018167"/>
    </source>
</evidence>
<feature type="domain" description="AP5B1 middle" evidence="6">
    <location>
        <begin position="250"/>
        <end position="628"/>
    </location>
</feature>
<keyword evidence="9" id="KW-1185">Reference proteome</keyword>
<dbReference type="CTD" id="91056"/>
<dbReference type="InterPro" id="IPR016024">
    <property type="entry name" value="ARM-type_fold"/>
</dbReference>
<keyword evidence="3" id="KW-0653">Protein transport</keyword>
<dbReference type="AlphaFoldDB" id="A0A6P7ZGD3"/>
<dbReference type="RefSeq" id="XP_030078395.1">
    <property type="nucleotide sequence ID" value="XM_030222535.1"/>
</dbReference>
<dbReference type="InterPro" id="IPR048980">
    <property type="entry name" value="AP5B1_barrel"/>
</dbReference>
<dbReference type="Pfam" id="PF21587">
    <property type="entry name" value="AP5B1_N"/>
    <property type="match status" value="1"/>
</dbReference>
<feature type="domain" description="AP-5 complex subunit beta-1 N-terminal" evidence="5">
    <location>
        <begin position="34"/>
        <end position="106"/>
    </location>
</feature>
<organism evidence="9 12">
    <name type="scientific">Microcaecilia unicolor</name>
    <dbReference type="NCBI Taxonomy" id="1415580"/>
    <lineage>
        <taxon>Eukaryota</taxon>
        <taxon>Metazoa</taxon>
        <taxon>Chordata</taxon>
        <taxon>Craniata</taxon>
        <taxon>Vertebrata</taxon>
        <taxon>Euteleostomi</taxon>
        <taxon>Amphibia</taxon>
        <taxon>Gymnophiona</taxon>
        <taxon>Siphonopidae</taxon>
        <taxon>Microcaecilia</taxon>
    </lineage>
</organism>
<proteinExistence type="predicted"/>
<dbReference type="Proteomes" id="UP000515156">
    <property type="component" value="Chromosome 13"/>
</dbReference>
<reference evidence="10 11" key="1">
    <citation type="submission" date="2025-04" db="UniProtKB">
        <authorList>
            <consortium name="RefSeq"/>
        </authorList>
    </citation>
    <scope>IDENTIFICATION</scope>
</reference>
<evidence type="ECO:0000259" key="5">
    <source>
        <dbReference type="Pfam" id="PF21587"/>
    </source>
</evidence>
<protein>
    <recommendedName>
        <fullName evidence="1">AP-5 complex subunit beta-1</fullName>
    </recommendedName>
    <alternativeName>
        <fullName evidence="4">Adaptor-related protein complex 5 beta subunit</fullName>
    </alternativeName>
</protein>
<dbReference type="InterPro" id="IPR048979">
    <property type="entry name" value="AP5B1_middle"/>
</dbReference>
<dbReference type="Pfam" id="PF21589">
    <property type="entry name" value="AP5B1_barrel"/>
    <property type="match status" value="1"/>
</dbReference>
<evidence type="ECO:0000256" key="4">
    <source>
        <dbReference type="ARBA" id="ARBA00032431"/>
    </source>
</evidence>
<dbReference type="KEGG" id="muo:115482609"/>
<dbReference type="InterPro" id="IPR038741">
    <property type="entry name" value="AP5B1"/>
</dbReference>
<dbReference type="PANTHER" id="PTHR34033:SF1">
    <property type="entry name" value="AP-5 COMPLEX SUBUNIT BETA-1"/>
    <property type="match status" value="1"/>
</dbReference>
<dbReference type="InterPro" id="IPR048978">
    <property type="entry name" value="AP5B1_N"/>
</dbReference>
<sequence>MVAGNGADWGRRITSFRFSPRRFLSNEGTKEFVEELLQDLKSEKVTEQRKISTLTLFLEFPLLLCPDAESGEQTAEILLDMFSQTPNSAKFLTLKCHLLLAIETLLISTDSFKEDVKAAQELLSLLMQLASDLNDKKQGEALRPLRITACEGLRELESCYPGLLSQKLELLYSMRQQEMTAAHQSYTLLYSVALKNAVQLLAQRGAPTDGALKEMISRNEGFLWHAAENTRGGLSVTGEQFLLLPANGGTKELKSILSLLLEDLYLLTSVSQSSLLWQLIQVVAIIRTLSPVIFKSQLVRLFGTMDISLFHSILQMKGLFTDSLFTAEDESFLLKRLVGMTQHPLLSTPVKLFYIDCLLHFPENRPLNSNTEENLPVLLSVQMTASLFPTVFHDNSTMLSRQNLLSLVYLENEGPETERGMGYLSEHIMSLHAIVLYNTNREFTATFFRTVFLFVRYFNFSETLMEDMIQKILELYRKNAALAPYLINLINQTHKLLNVPSWSIALSKALQSLIVELPFQRLAPPMLHWHLKVLARIAKENAISQNSSIQLLLNIALCTDLCSSGDWKTGNAILSVCKSILRHQQLDAIFAILADLLQYLLLHFEDIDIQERARFYYMLLANLSKDKLTTILSMTSTVGQSKTKTLSSIMSEDENFSSLMTIHATEQPVLQLRRLNDEVCALPVYTGLLSEEFTTGCCLKEYYEQFANSPAPSALTLQYLLAFTNNVRPQDHKLFCIELQFEQSDSSYEPIQVINVPCLFIERQPEVVSLTLEPRLPCPTALSVTATYSTEDGATYQSQLQPLKISFCDIFLPLPLLTAWPLKAQCQLFEELWQSFQPDTADLYAESLFCFSLSQQSLSDFVHNAFARFVVSSHSDVYKIGIFLLPKFHMLMQMKVLDDTASIRIRTDNWEVLPHLSSYLKERIARQ</sequence>
<accession>A0A6P7ZGD3</accession>
<evidence type="ECO:0000259" key="7">
    <source>
        <dbReference type="Pfam" id="PF21589"/>
    </source>
</evidence>
<name>A0A6P7ZGD3_9AMPH</name>
<dbReference type="GeneID" id="115482609"/>
<gene>
    <name evidence="10 11 12 13" type="primary">AP5B1</name>
</gene>
<evidence type="ECO:0000259" key="6">
    <source>
        <dbReference type="Pfam" id="PF21588"/>
    </source>
</evidence>
<dbReference type="GO" id="GO:0016197">
    <property type="term" value="P:endosomal transport"/>
    <property type="evidence" value="ECO:0007669"/>
    <property type="project" value="InterPro"/>
</dbReference>
<evidence type="ECO:0000313" key="13">
    <source>
        <dbReference type="RefSeq" id="XP_030078398.1"/>
    </source>
</evidence>
<dbReference type="Pfam" id="PF21588">
    <property type="entry name" value="AP5B1_middle"/>
    <property type="match status" value="1"/>
</dbReference>
<evidence type="ECO:0000256" key="2">
    <source>
        <dbReference type="ARBA" id="ARBA00022448"/>
    </source>
</evidence>
<evidence type="ECO:0000313" key="12">
    <source>
        <dbReference type="RefSeq" id="XP_030078397.1"/>
    </source>
</evidence>
<evidence type="ECO:0000313" key="10">
    <source>
        <dbReference type="RefSeq" id="XP_030078395.1"/>
    </source>
</evidence>
<feature type="domain" description="AP5B1 C-terminal" evidence="8">
    <location>
        <begin position="827"/>
        <end position="922"/>
    </location>
</feature>
<evidence type="ECO:0000313" key="9">
    <source>
        <dbReference type="Proteomes" id="UP000515156"/>
    </source>
</evidence>
<dbReference type="GO" id="GO:0030119">
    <property type="term" value="C:AP-type membrane coat adaptor complex"/>
    <property type="evidence" value="ECO:0007669"/>
    <property type="project" value="TreeGrafter"/>
</dbReference>
<dbReference type="SUPFAM" id="SSF48371">
    <property type="entry name" value="ARM repeat"/>
    <property type="match status" value="1"/>
</dbReference>
<dbReference type="PANTHER" id="PTHR34033">
    <property type="entry name" value="AP-5 COMPLEX SUBUNIT BETA-1"/>
    <property type="match status" value="1"/>
</dbReference>
<keyword evidence="2" id="KW-0813">Transport</keyword>